<dbReference type="SUPFAM" id="SSF48264">
    <property type="entry name" value="Cytochrome P450"/>
    <property type="match status" value="1"/>
</dbReference>
<dbReference type="InterPro" id="IPR050121">
    <property type="entry name" value="Cytochrome_P450_monoxygenase"/>
</dbReference>
<dbReference type="PRINTS" id="PR00463">
    <property type="entry name" value="EP450I"/>
</dbReference>
<dbReference type="InterPro" id="IPR036396">
    <property type="entry name" value="Cyt_P450_sf"/>
</dbReference>
<accession>A0A7D5YXB9</accession>
<dbReference type="OrthoDB" id="4935633at2759"/>
<sequence>MPFVAYKSSAQMAQFIVLLIFTPIGILVTVLRFVAARRSQRNTDIEDWLAVLATIFFAMCNLSGLMAISIINGRTLKQEVGESPSDYKLMRKWDMVGLYMFFGHLLTVKLSILALYRRIFGIHRTYRLWIYAFAAFQTGLIVIFCIVQAIQCRPFGRYFDISVPGDCQPENIIVLGGSVPDTFVDFGLVVLAMVMIRQLHLTSSVKWKLRLLFGVGFIVGAIGFIKIIITYSTDCFYAFSMISLWSCVQMFLSLVCACLPVYRPILPTSVLLHQFFIRITSYAKNSRNKSSPPSNILGAEDGDSTKGLAAWTEAPRGHGRYPLSVMTAGNIVRVAPNELAFSSPQAFSDIYDSHDKHVELFAKTQINNHGNDKHGGLVWEWDPIRHRQVSKQMAPAFSGRALRAKEPTIHKYVDLFVQRMRCLATSAEGISLKTWISWLAFDISADTAYNRQMNALQDMKEPPYLTILSEFNKAVVVIQTCWRFPFLTPLKYMYLLLISRRSHADARKHSRQLLQRRIQQEGNVEHPDFFEQLMPQNRELPERQEMRHLEQVAGQLLLAGYEGPSTWLYLTTYYLANDQRMLEAATREVREAFESYDEITATSAAKLPYLAACLSESLRLMPLIPNGMPVVSPGAMVDGHFIPKGVVCQTSPTALAHDGCNFHDALRYRPERWLPKSHALYDGDFAADHLDASKPFSQGPRMCPGKEIAMWEGRIYAAKVLWTFDVKLVEGQNIDMANDWKAWGMFVKPDVRIRFVPRC</sequence>
<feature type="transmembrane region" description="Helical" evidence="7">
    <location>
        <begin position="182"/>
        <end position="199"/>
    </location>
</feature>
<evidence type="ECO:0000256" key="4">
    <source>
        <dbReference type="ARBA" id="ARBA00022723"/>
    </source>
</evidence>
<dbReference type="RefSeq" id="XP_065985857.1">
    <property type="nucleotide sequence ID" value="XM_066129789.1"/>
</dbReference>
<evidence type="ECO:0000256" key="3">
    <source>
        <dbReference type="ARBA" id="ARBA00022617"/>
    </source>
</evidence>
<name>A0A7D5YXB9_9HYPO</name>
<keyword evidence="7" id="KW-0812">Transmembrane</keyword>
<evidence type="ECO:0000256" key="5">
    <source>
        <dbReference type="ARBA" id="ARBA00023004"/>
    </source>
</evidence>
<comment type="similarity">
    <text evidence="2">Belongs to the cytochrome P450 family.</text>
</comment>
<feature type="transmembrane region" description="Helical" evidence="7">
    <location>
        <begin position="12"/>
        <end position="36"/>
    </location>
</feature>
<dbReference type="AlphaFoldDB" id="A0A7D5YXB9"/>
<evidence type="ECO:0000256" key="2">
    <source>
        <dbReference type="ARBA" id="ARBA00010617"/>
    </source>
</evidence>
<evidence type="ECO:0000256" key="1">
    <source>
        <dbReference type="ARBA" id="ARBA00001971"/>
    </source>
</evidence>
<comment type="cofactor">
    <cofactor evidence="1 6">
        <name>heme</name>
        <dbReference type="ChEBI" id="CHEBI:30413"/>
    </cofactor>
</comment>
<dbReference type="PANTHER" id="PTHR24305:SF210">
    <property type="entry name" value="CYTOCHROME P450 MONOOXYGENASE ASQL-RELATED"/>
    <property type="match status" value="1"/>
</dbReference>
<feature type="transmembrane region" description="Helical" evidence="7">
    <location>
        <begin position="48"/>
        <end position="71"/>
    </location>
</feature>
<dbReference type="Pfam" id="PF00067">
    <property type="entry name" value="p450"/>
    <property type="match status" value="1"/>
</dbReference>
<feature type="domain" description="Rhodopsin" evidence="8">
    <location>
        <begin position="31"/>
        <end position="266"/>
    </location>
</feature>
<dbReference type="Pfam" id="PF20684">
    <property type="entry name" value="Fung_rhodopsin"/>
    <property type="match status" value="1"/>
</dbReference>
<feature type="transmembrane region" description="Helical" evidence="7">
    <location>
        <begin position="128"/>
        <end position="150"/>
    </location>
</feature>
<dbReference type="GeneID" id="26238287"/>
<evidence type="ECO:0000313" key="10">
    <source>
        <dbReference type="Proteomes" id="UP000510686"/>
    </source>
</evidence>
<protein>
    <submittedName>
        <fullName evidence="9">Cytochrome P450 monooxygenase BOA3</fullName>
    </submittedName>
</protein>
<evidence type="ECO:0000256" key="7">
    <source>
        <dbReference type="SAM" id="Phobius"/>
    </source>
</evidence>
<dbReference type="GO" id="GO:0004497">
    <property type="term" value="F:monooxygenase activity"/>
    <property type="evidence" value="ECO:0007669"/>
    <property type="project" value="UniProtKB-KW"/>
</dbReference>
<keyword evidence="9" id="KW-0503">Monooxygenase</keyword>
<keyword evidence="3 6" id="KW-0349">Heme</keyword>
<reference evidence="9 10" key="1">
    <citation type="submission" date="2020-07" db="EMBL/GenBank/DDBJ databases">
        <title>Telomere length de novo assembly of all 7 chromosomes of the fungus, Metarhizium brunneum, using a novel assembly pipeline.</title>
        <authorList>
            <person name="Saud z."/>
            <person name="Kortsinoglou A."/>
            <person name="Kouvelis V.N."/>
            <person name="Butt T.M."/>
        </authorList>
    </citation>
    <scope>NUCLEOTIDE SEQUENCE [LARGE SCALE GENOMIC DNA]</scope>
    <source>
        <strain evidence="9 10">4556</strain>
    </source>
</reference>
<dbReference type="EMBL" id="CP058932">
    <property type="protein sequence ID" value="QLI64923.1"/>
    <property type="molecule type" value="Genomic_DNA"/>
</dbReference>
<keyword evidence="7" id="KW-0472">Membrane</keyword>
<dbReference type="GO" id="GO:0020037">
    <property type="term" value="F:heme binding"/>
    <property type="evidence" value="ECO:0007669"/>
    <property type="project" value="InterPro"/>
</dbReference>
<keyword evidence="5 6" id="KW-0408">Iron</keyword>
<gene>
    <name evidence="9" type="primary">BOA3</name>
    <name evidence="9" type="ORF">G6M90_00g016880</name>
</gene>
<proteinExistence type="inferred from homology"/>
<keyword evidence="10" id="KW-1185">Reference proteome</keyword>
<dbReference type="Proteomes" id="UP000510686">
    <property type="component" value="Chromosome 1"/>
</dbReference>
<evidence type="ECO:0000313" key="9">
    <source>
        <dbReference type="EMBL" id="QLI64923.1"/>
    </source>
</evidence>
<feature type="binding site" description="axial binding residue" evidence="6">
    <location>
        <position position="703"/>
    </location>
    <ligand>
        <name>heme</name>
        <dbReference type="ChEBI" id="CHEBI:30413"/>
    </ligand>
    <ligandPart>
        <name>Fe</name>
        <dbReference type="ChEBI" id="CHEBI:18248"/>
    </ligandPart>
</feature>
<dbReference type="InterPro" id="IPR049326">
    <property type="entry name" value="Rhodopsin_dom_fungi"/>
</dbReference>
<keyword evidence="9" id="KW-0560">Oxidoreductase</keyword>
<dbReference type="InterPro" id="IPR017972">
    <property type="entry name" value="Cyt_P450_CS"/>
</dbReference>
<evidence type="ECO:0000256" key="6">
    <source>
        <dbReference type="PIRSR" id="PIRSR602401-1"/>
    </source>
</evidence>
<dbReference type="InterPro" id="IPR002401">
    <property type="entry name" value="Cyt_P450_E_grp-I"/>
</dbReference>
<evidence type="ECO:0000259" key="8">
    <source>
        <dbReference type="Pfam" id="PF20684"/>
    </source>
</evidence>
<dbReference type="PROSITE" id="PS00086">
    <property type="entry name" value="CYTOCHROME_P450"/>
    <property type="match status" value="1"/>
</dbReference>
<feature type="transmembrane region" description="Helical" evidence="7">
    <location>
        <begin position="96"/>
        <end position="116"/>
    </location>
</feature>
<feature type="transmembrane region" description="Helical" evidence="7">
    <location>
        <begin position="211"/>
        <end position="231"/>
    </location>
</feature>
<dbReference type="PRINTS" id="PR00385">
    <property type="entry name" value="P450"/>
</dbReference>
<dbReference type="Gene3D" id="1.10.630.10">
    <property type="entry name" value="Cytochrome P450"/>
    <property type="match status" value="1"/>
</dbReference>
<organism evidence="9 10">
    <name type="scientific">Metarhizium brunneum</name>
    <dbReference type="NCBI Taxonomy" id="500148"/>
    <lineage>
        <taxon>Eukaryota</taxon>
        <taxon>Fungi</taxon>
        <taxon>Dikarya</taxon>
        <taxon>Ascomycota</taxon>
        <taxon>Pezizomycotina</taxon>
        <taxon>Sordariomycetes</taxon>
        <taxon>Hypocreomycetidae</taxon>
        <taxon>Hypocreales</taxon>
        <taxon>Clavicipitaceae</taxon>
        <taxon>Metarhizium</taxon>
    </lineage>
</organism>
<dbReference type="GO" id="GO:0016705">
    <property type="term" value="F:oxidoreductase activity, acting on paired donors, with incorporation or reduction of molecular oxygen"/>
    <property type="evidence" value="ECO:0007669"/>
    <property type="project" value="InterPro"/>
</dbReference>
<dbReference type="InterPro" id="IPR001128">
    <property type="entry name" value="Cyt_P450"/>
</dbReference>
<dbReference type="PANTHER" id="PTHR24305">
    <property type="entry name" value="CYTOCHROME P450"/>
    <property type="match status" value="1"/>
</dbReference>
<keyword evidence="4 6" id="KW-0479">Metal-binding</keyword>
<keyword evidence="7" id="KW-1133">Transmembrane helix</keyword>
<dbReference type="GO" id="GO:0005506">
    <property type="term" value="F:iron ion binding"/>
    <property type="evidence" value="ECO:0007669"/>
    <property type="project" value="InterPro"/>
</dbReference>
<dbReference type="KEGG" id="mbrn:26238287"/>